<gene>
    <name evidence="1" type="ORF">GCM10011516_27730</name>
</gene>
<reference evidence="1" key="1">
    <citation type="journal article" date="2014" name="Int. J. Syst. Evol. Microbiol.">
        <title>Complete genome sequence of Corynebacterium casei LMG S-19264T (=DSM 44701T), isolated from a smear-ripened cheese.</title>
        <authorList>
            <consortium name="US DOE Joint Genome Institute (JGI-PGF)"/>
            <person name="Walter F."/>
            <person name="Albersmeier A."/>
            <person name="Kalinowski J."/>
            <person name="Ruckert C."/>
        </authorList>
    </citation>
    <scope>NUCLEOTIDE SEQUENCE</scope>
    <source>
        <strain evidence="1">CGMCC 1.15966</strain>
    </source>
</reference>
<dbReference type="RefSeq" id="WP_182498231.1">
    <property type="nucleotide sequence ID" value="NZ_BMKM01000008.1"/>
</dbReference>
<evidence type="ECO:0000313" key="1">
    <source>
        <dbReference type="EMBL" id="GGE28486.1"/>
    </source>
</evidence>
<comment type="caution">
    <text evidence="1">The sequence shown here is derived from an EMBL/GenBank/DDBJ whole genome shotgun (WGS) entry which is preliminary data.</text>
</comment>
<dbReference type="EMBL" id="BMKM01000008">
    <property type="protein sequence ID" value="GGE28486.1"/>
    <property type="molecule type" value="Genomic_DNA"/>
</dbReference>
<dbReference type="InterPro" id="IPR018644">
    <property type="entry name" value="DUF2071"/>
</dbReference>
<sequence length="267" mass="30310">MKIPIIHGIIERRILVNYIADPSVVEKILPKPFKPKLFEGKAIVGICLIRLKNIKPKGFPDFVGVNSENAAHRIAVEWEENCEIKEGVFIPRRDTNLKLNALIGGRIFPGKHYFAKFNVMEHNNNYHLDFKSSDDTTIEIDAELSENFDENSIFKTIDSVSAFFENGSVGYSPNGKNFDGLKLETYKWKVKPLKVSNVKSSFFNDKKIFPEGSIKFDNAILMENIEHESKSLKTINQAVNIELVFGNFLAKFKLLASISATINKLRN</sequence>
<organism evidence="1 2">
    <name type="scientific">Sphingobacterium cellulitidis</name>
    <dbReference type="NCBI Taxonomy" id="1768011"/>
    <lineage>
        <taxon>Bacteria</taxon>
        <taxon>Pseudomonadati</taxon>
        <taxon>Bacteroidota</taxon>
        <taxon>Sphingobacteriia</taxon>
        <taxon>Sphingobacteriales</taxon>
        <taxon>Sphingobacteriaceae</taxon>
        <taxon>Sphingobacterium</taxon>
    </lineage>
</organism>
<reference evidence="1" key="2">
    <citation type="submission" date="2020-09" db="EMBL/GenBank/DDBJ databases">
        <authorList>
            <person name="Sun Q."/>
            <person name="Zhou Y."/>
        </authorList>
    </citation>
    <scope>NUCLEOTIDE SEQUENCE</scope>
    <source>
        <strain evidence="1">CGMCC 1.15966</strain>
    </source>
</reference>
<dbReference type="Pfam" id="PF09844">
    <property type="entry name" value="DUF2071"/>
    <property type="match status" value="1"/>
</dbReference>
<evidence type="ECO:0000313" key="2">
    <source>
        <dbReference type="Proteomes" id="UP000614460"/>
    </source>
</evidence>
<keyword evidence="2" id="KW-1185">Reference proteome</keyword>
<accession>A0A8H9G188</accession>
<protein>
    <submittedName>
        <fullName evidence="1">Uncharacterized protein</fullName>
    </submittedName>
</protein>
<name>A0A8H9G188_9SPHI</name>
<proteinExistence type="predicted"/>
<dbReference type="AlphaFoldDB" id="A0A8H9G188"/>
<dbReference type="Proteomes" id="UP000614460">
    <property type="component" value="Unassembled WGS sequence"/>
</dbReference>